<proteinExistence type="predicted"/>
<dbReference type="InterPro" id="IPR014229">
    <property type="entry name" value="Spore_YtfJ"/>
</dbReference>
<dbReference type="PANTHER" id="PTHR39162:SF1">
    <property type="entry name" value="SPORULATION PROTEIN YTFJ"/>
    <property type="match status" value="1"/>
</dbReference>
<dbReference type="AlphaFoldDB" id="A0A1H9G5R2"/>
<accession>A0A1H9G5R2</accession>
<dbReference type="PANTHER" id="PTHR39162">
    <property type="entry name" value="GLL3345 PROTEIN"/>
    <property type="match status" value="1"/>
</dbReference>
<evidence type="ECO:0000313" key="3">
    <source>
        <dbReference type="Proteomes" id="UP000199114"/>
    </source>
</evidence>
<reference evidence="3" key="1">
    <citation type="submission" date="2016-10" db="EMBL/GenBank/DDBJ databases">
        <authorList>
            <person name="Varghese N."/>
            <person name="Submissions S."/>
        </authorList>
    </citation>
    <scope>NUCLEOTIDE SEQUENCE [LARGE SCALE GENOMIC DNA]</scope>
    <source>
        <strain evidence="3">DSM 25055</strain>
    </source>
</reference>
<dbReference type="STRING" id="1186196.SAMN04489841_1785"/>
<protein>
    <submittedName>
        <fullName evidence="2">Sporulation protein YtfJ (Spore_YtfJ)</fullName>
    </submittedName>
</protein>
<dbReference type="RefSeq" id="WP_090616592.1">
    <property type="nucleotide sequence ID" value="NZ_FOFD01000002.1"/>
</dbReference>
<evidence type="ECO:0000256" key="1">
    <source>
        <dbReference type="SAM" id="MobiDB-lite"/>
    </source>
</evidence>
<gene>
    <name evidence="2" type="ORF">SAMN04489841_1785</name>
</gene>
<dbReference type="EMBL" id="FOFD01000002">
    <property type="protein sequence ID" value="SEQ45422.1"/>
    <property type="molecule type" value="Genomic_DNA"/>
</dbReference>
<evidence type="ECO:0000313" key="2">
    <source>
        <dbReference type="EMBL" id="SEQ45422.1"/>
    </source>
</evidence>
<keyword evidence="3" id="KW-1185">Reference proteome</keyword>
<dbReference type="OrthoDB" id="293514at2157"/>
<dbReference type="Proteomes" id="UP000199114">
    <property type="component" value="Unassembled WGS sequence"/>
</dbReference>
<feature type="region of interest" description="Disordered" evidence="1">
    <location>
        <begin position="47"/>
        <end position="78"/>
    </location>
</feature>
<organism evidence="2 3">
    <name type="scientific">Natrinema salaciae</name>
    <dbReference type="NCBI Taxonomy" id="1186196"/>
    <lineage>
        <taxon>Archaea</taxon>
        <taxon>Methanobacteriati</taxon>
        <taxon>Methanobacteriota</taxon>
        <taxon>Stenosarchaea group</taxon>
        <taxon>Halobacteria</taxon>
        <taxon>Halobacteriales</taxon>
        <taxon>Natrialbaceae</taxon>
        <taxon>Natrinema</taxon>
    </lineage>
</organism>
<sequence>MNDGKGFTSVISRLQESATVESVYGRPIESNGKTIIPVTKIRYGFGGGYGTDSDGDEHREDADDEDRESTGAGMGGGVIATPTAIVEITDSETRVIPTGSNTRLAAVALVCLGLGYLVGRINPFGR</sequence>
<dbReference type="Pfam" id="PF09579">
    <property type="entry name" value="Spore_YtfJ"/>
    <property type="match status" value="1"/>
</dbReference>
<name>A0A1H9G5R2_9EURY</name>